<dbReference type="PANTHER" id="PTHR47947">
    <property type="entry name" value="CYTOCHROME P450 82C3-RELATED"/>
    <property type="match status" value="1"/>
</dbReference>
<keyword evidence="3 7" id="KW-0479">Metal-binding</keyword>
<dbReference type="FunFam" id="1.10.630.10:FF:000026">
    <property type="entry name" value="Cytochrome P450 82C4"/>
    <property type="match status" value="1"/>
</dbReference>
<keyword evidence="10" id="KW-1185">Reference proteome</keyword>
<reference evidence="9 10" key="1">
    <citation type="submission" date="2018-10" db="EMBL/GenBank/DDBJ databases">
        <title>A high-quality apple genome assembly.</title>
        <authorList>
            <person name="Hu J."/>
        </authorList>
    </citation>
    <scope>NUCLEOTIDE SEQUENCE [LARGE SCALE GENOMIC DNA]</scope>
    <source>
        <strain evidence="10">cv. HFTH1</strain>
        <tissue evidence="9">Young leaf</tissue>
    </source>
</reference>
<organism evidence="9 10">
    <name type="scientific">Malus domestica</name>
    <name type="common">Apple</name>
    <name type="synonym">Pyrus malus</name>
    <dbReference type="NCBI Taxonomy" id="3750"/>
    <lineage>
        <taxon>Eukaryota</taxon>
        <taxon>Viridiplantae</taxon>
        <taxon>Streptophyta</taxon>
        <taxon>Embryophyta</taxon>
        <taxon>Tracheophyta</taxon>
        <taxon>Spermatophyta</taxon>
        <taxon>Magnoliopsida</taxon>
        <taxon>eudicotyledons</taxon>
        <taxon>Gunneridae</taxon>
        <taxon>Pentapetalae</taxon>
        <taxon>rosids</taxon>
        <taxon>fabids</taxon>
        <taxon>Rosales</taxon>
        <taxon>Rosaceae</taxon>
        <taxon>Amygdaloideae</taxon>
        <taxon>Maleae</taxon>
        <taxon>Malus</taxon>
    </lineage>
</organism>
<accession>A0A498IZT1</accession>
<keyword evidence="8" id="KW-0812">Transmembrane</keyword>
<keyword evidence="8" id="KW-1133">Transmembrane helix</keyword>
<dbReference type="InterPro" id="IPR001128">
    <property type="entry name" value="Cyt_P450"/>
</dbReference>
<dbReference type="GO" id="GO:0005506">
    <property type="term" value="F:iron ion binding"/>
    <property type="evidence" value="ECO:0007669"/>
    <property type="project" value="InterPro"/>
</dbReference>
<keyword evidence="8" id="KW-0472">Membrane</keyword>
<keyword evidence="5 7" id="KW-0408">Iron</keyword>
<gene>
    <name evidence="9" type="ORF">DVH24_028553</name>
</gene>
<dbReference type="GO" id="GO:0046246">
    <property type="term" value="P:terpene biosynthetic process"/>
    <property type="evidence" value="ECO:0007669"/>
    <property type="project" value="TreeGrafter"/>
</dbReference>
<keyword evidence="2 7" id="KW-0349">Heme</keyword>
<evidence type="ECO:0000256" key="7">
    <source>
        <dbReference type="PIRSR" id="PIRSR602401-1"/>
    </source>
</evidence>
<feature type="binding site" description="axial binding residue" evidence="7">
    <location>
        <position position="514"/>
    </location>
    <ligand>
        <name>heme</name>
        <dbReference type="ChEBI" id="CHEBI:30413"/>
    </ligand>
    <ligandPart>
        <name>Fe</name>
        <dbReference type="ChEBI" id="CHEBI:18248"/>
    </ligandPart>
</feature>
<dbReference type="EMBL" id="RDQH01000336">
    <property type="protein sequence ID" value="RXH87053.1"/>
    <property type="molecule type" value="Genomic_DNA"/>
</dbReference>
<evidence type="ECO:0000313" key="10">
    <source>
        <dbReference type="Proteomes" id="UP000290289"/>
    </source>
</evidence>
<dbReference type="InterPro" id="IPR002401">
    <property type="entry name" value="Cyt_P450_E_grp-I"/>
</dbReference>
<dbReference type="GO" id="GO:0016705">
    <property type="term" value="F:oxidoreductase activity, acting on paired donors, with incorporation or reduction of molecular oxygen"/>
    <property type="evidence" value="ECO:0007669"/>
    <property type="project" value="InterPro"/>
</dbReference>
<dbReference type="InterPro" id="IPR036396">
    <property type="entry name" value="Cyt_P450_sf"/>
</dbReference>
<evidence type="ECO:0000256" key="5">
    <source>
        <dbReference type="ARBA" id="ARBA00023004"/>
    </source>
</evidence>
<dbReference type="Proteomes" id="UP000290289">
    <property type="component" value="Chromosome 10"/>
</dbReference>
<keyword evidence="4" id="KW-0560">Oxidoreductase</keyword>
<name>A0A498IZT1_MALDO</name>
<dbReference type="SUPFAM" id="SSF48264">
    <property type="entry name" value="Cytochrome P450"/>
    <property type="match status" value="1"/>
</dbReference>
<evidence type="ECO:0000313" key="9">
    <source>
        <dbReference type="EMBL" id="RXH87053.1"/>
    </source>
</evidence>
<dbReference type="AlphaFoldDB" id="A0A498IZT1"/>
<keyword evidence="6" id="KW-0503">Monooxygenase</keyword>
<comment type="caution">
    <text evidence="9">The sequence shown here is derived from an EMBL/GenBank/DDBJ whole genome shotgun (WGS) entry which is preliminary data.</text>
</comment>
<sequence>MNIRPSWNTSFVELHTPLFLQHIPISTSLYILHTILLSLNSLSPVTTMDSTISPFQIFHAILASLILYGALRVIIANTKKNTTHKKTMMPKVPQPSGAWPFVGHLPLLRAENPIALILGAMADQVGPMYSLKLGQHELLVLSAWEQVQELFTKNDRVFATRPNTAGGRYLGYDNAIFALAPYGDYWRNVRKMATMELLSSRRVKTLSHVRASEVDSFIKTLHSLVCKKDNVDPSSASSSSSVHMSELLEHLTFNINMKLIAGKRLTAGQYNEKHGDVWRFEKAIKETLYLFGVFVWSDAMPCFEWLDGLFGHVSSMKKCFKELDYVLGKWLEEHRRRRLESKNNRVESDLMDVMISNFEEDEIYGHSRDNVIKATALMLMITGTESTSVTLTWAISLLLNNQKVLKSAQEELDIHVGRDRWVQESDLTNLKYLQAILKETIRLYPPGPITGLREATEDCHLGGYFVPKGTRLLVNIWKLQRDPRMWANPCEFQPERFMTTHADVDFKGQSRRSCPGMTLGLHVVQLVLARLIQGFNMSRVGDGAVDMKEALGLALPKANPLEVLLAPRLPLQLYQCL</sequence>
<feature type="transmembrane region" description="Helical" evidence="8">
    <location>
        <begin position="51"/>
        <end position="71"/>
    </location>
</feature>
<dbReference type="GO" id="GO:0004497">
    <property type="term" value="F:monooxygenase activity"/>
    <property type="evidence" value="ECO:0007669"/>
    <property type="project" value="UniProtKB-KW"/>
</dbReference>
<evidence type="ECO:0000256" key="1">
    <source>
        <dbReference type="ARBA" id="ARBA00010617"/>
    </source>
</evidence>
<dbReference type="Gene3D" id="1.10.630.10">
    <property type="entry name" value="Cytochrome P450"/>
    <property type="match status" value="1"/>
</dbReference>
<evidence type="ECO:0000256" key="3">
    <source>
        <dbReference type="ARBA" id="ARBA00022723"/>
    </source>
</evidence>
<dbReference type="PRINTS" id="PR00385">
    <property type="entry name" value="P450"/>
</dbReference>
<evidence type="ECO:0000256" key="6">
    <source>
        <dbReference type="ARBA" id="ARBA00023033"/>
    </source>
</evidence>
<evidence type="ECO:0000256" key="4">
    <source>
        <dbReference type="ARBA" id="ARBA00023002"/>
    </source>
</evidence>
<comment type="cofactor">
    <cofactor evidence="7">
        <name>heme</name>
        <dbReference type="ChEBI" id="CHEBI:30413"/>
    </cofactor>
</comment>
<dbReference type="STRING" id="3750.A0A498IZT1"/>
<dbReference type="GO" id="GO:0020037">
    <property type="term" value="F:heme binding"/>
    <property type="evidence" value="ECO:0007669"/>
    <property type="project" value="InterPro"/>
</dbReference>
<comment type="similarity">
    <text evidence="1">Belongs to the cytochrome P450 family.</text>
</comment>
<dbReference type="Pfam" id="PF00067">
    <property type="entry name" value="p450"/>
    <property type="match status" value="1"/>
</dbReference>
<proteinExistence type="inferred from homology"/>
<dbReference type="PANTHER" id="PTHR47947:SF25">
    <property type="entry name" value="DIMETHYLNONATRIENE SYNTHASE"/>
    <property type="match status" value="1"/>
</dbReference>
<evidence type="ECO:0000256" key="8">
    <source>
        <dbReference type="SAM" id="Phobius"/>
    </source>
</evidence>
<protein>
    <recommendedName>
        <fullName evidence="11">Cytochrome P450</fullName>
    </recommendedName>
</protein>
<evidence type="ECO:0000256" key="2">
    <source>
        <dbReference type="ARBA" id="ARBA00022617"/>
    </source>
</evidence>
<feature type="transmembrane region" description="Helical" evidence="8">
    <location>
        <begin position="20"/>
        <end position="39"/>
    </location>
</feature>
<evidence type="ECO:0008006" key="11">
    <source>
        <dbReference type="Google" id="ProtNLM"/>
    </source>
</evidence>
<dbReference type="PRINTS" id="PR00463">
    <property type="entry name" value="EP450I"/>
</dbReference>
<dbReference type="InterPro" id="IPR050651">
    <property type="entry name" value="Plant_Cytochrome_P450_Monoox"/>
</dbReference>